<feature type="transmembrane region" description="Helical" evidence="1">
    <location>
        <begin position="20"/>
        <end position="42"/>
    </location>
</feature>
<sequence>MDPYYLNSDDKGFSGTLRQVVILFVGSLGLNIYATVLVVLRARVYGTRLYRPMLWNIFLSIVPVLILAVVMAVSVALVVVAPPLSVAALVVGGVAWLLMLPNASYLITELNQSHRKADDPVPLWYDIILVISLAMSGVINTVVNVFLAHTIFALQFFGDQAGAFTRWPSLVAVGGVLVAIAFGMYLGRYIRVNSWDIRHPGALLRRVGEHFLTRTTRGAAIGFTATYAIFLALIYTVVAGPIVENLLNVEAQR</sequence>
<dbReference type="Pfam" id="PF07099">
    <property type="entry name" value="DUF1361"/>
    <property type="match status" value="1"/>
</dbReference>
<reference evidence="2 3" key="1">
    <citation type="submission" date="2019-06" db="EMBL/GenBank/DDBJ databases">
        <title>Whole genome shotgun sequence of Microbacterium liquefaciens NBRC 15037.</title>
        <authorList>
            <person name="Hosoyama A."/>
            <person name="Uohara A."/>
            <person name="Ohji S."/>
            <person name="Ichikawa N."/>
        </authorList>
    </citation>
    <scope>NUCLEOTIDE SEQUENCE [LARGE SCALE GENOMIC DNA]</scope>
    <source>
        <strain evidence="2 3">NBRC 15037</strain>
    </source>
</reference>
<evidence type="ECO:0000313" key="3">
    <source>
        <dbReference type="Proteomes" id="UP000317410"/>
    </source>
</evidence>
<evidence type="ECO:0000256" key="1">
    <source>
        <dbReference type="SAM" id="Phobius"/>
    </source>
</evidence>
<dbReference type="InterPro" id="IPR009793">
    <property type="entry name" value="DUF1361"/>
</dbReference>
<feature type="transmembrane region" description="Helical" evidence="1">
    <location>
        <begin position="220"/>
        <end position="243"/>
    </location>
</feature>
<feature type="transmembrane region" description="Helical" evidence="1">
    <location>
        <begin position="167"/>
        <end position="186"/>
    </location>
</feature>
<name>A0A4Y4BBX7_MICMQ</name>
<gene>
    <name evidence="2" type="ORF">MLI01_31540</name>
</gene>
<evidence type="ECO:0008006" key="4">
    <source>
        <dbReference type="Google" id="ProtNLM"/>
    </source>
</evidence>
<feature type="transmembrane region" description="Helical" evidence="1">
    <location>
        <begin position="127"/>
        <end position="147"/>
    </location>
</feature>
<feature type="transmembrane region" description="Helical" evidence="1">
    <location>
        <begin position="54"/>
        <end position="80"/>
    </location>
</feature>
<keyword evidence="1" id="KW-0812">Transmembrane</keyword>
<feature type="transmembrane region" description="Helical" evidence="1">
    <location>
        <begin position="86"/>
        <end position="107"/>
    </location>
</feature>
<proteinExistence type="predicted"/>
<accession>A0A4Y4BBX7</accession>
<keyword evidence="1" id="KW-0472">Membrane</keyword>
<protein>
    <recommendedName>
        <fullName evidence="4">DUF1361 domain-containing protein</fullName>
    </recommendedName>
</protein>
<comment type="caution">
    <text evidence="2">The sequence shown here is derived from an EMBL/GenBank/DDBJ whole genome shotgun (WGS) entry which is preliminary data.</text>
</comment>
<evidence type="ECO:0000313" key="2">
    <source>
        <dbReference type="EMBL" id="GEC77009.1"/>
    </source>
</evidence>
<keyword evidence="1" id="KW-1133">Transmembrane helix</keyword>
<dbReference type="Proteomes" id="UP000317410">
    <property type="component" value="Unassembled WGS sequence"/>
</dbReference>
<organism evidence="2 3">
    <name type="scientific">Microbacterium maritypicum</name>
    <name type="common">Microbacterium liquefaciens</name>
    <dbReference type="NCBI Taxonomy" id="33918"/>
    <lineage>
        <taxon>Bacteria</taxon>
        <taxon>Bacillati</taxon>
        <taxon>Actinomycetota</taxon>
        <taxon>Actinomycetes</taxon>
        <taxon>Micrococcales</taxon>
        <taxon>Microbacteriaceae</taxon>
        <taxon>Microbacterium</taxon>
    </lineage>
</organism>
<dbReference type="EMBL" id="BJNQ01000033">
    <property type="protein sequence ID" value="GEC77009.1"/>
    <property type="molecule type" value="Genomic_DNA"/>
</dbReference>
<dbReference type="AlphaFoldDB" id="A0A4Y4BBX7"/>